<name>A0ABZ1CYK4_9TREE</name>
<protein>
    <submittedName>
        <fullName evidence="2">Uncharacterized protein</fullName>
    </submittedName>
</protein>
<accession>A0ABZ1CYK4</accession>
<dbReference type="EMBL" id="CP141884">
    <property type="protein sequence ID" value="WRT66389.1"/>
    <property type="molecule type" value="Genomic_DNA"/>
</dbReference>
<reference evidence="2 3" key="1">
    <citation type="submission" date="2024-01" db="EMBL/GenBank/DDBJ databases">
        <title>Comparative genomics of Cryptococcus and Kwoniella reveals pathogenesis evolution and contrasting modes of karyotype evolution via chromosome fusion or intercentromeric recombination.</title>
        <authorList>
            <person name="Coelho M.A."/>
            <person name="David-Palma M."/>
            <person name="Shea T."/>
            <person name="Bowers K."/>
            <person name="McGinley-Smith S."/>
            <person name="Mohammad A.W."/>
            <person name="Gnirke A."/>
            <person name="Yurkov A.M."/>
            <person name="Nowrousian M."/>
            <person name="Sun S."/>
            <person name="Cuomo C.A."/>
            <person name="Heitman J."/>
        </authorList>
    </citation>
    <scope>NUCLEOTIDE SEQUENCE [LARGE SCALE GENOMIC DNA]</scope>
    <source>
        <strain evidence="2">CBS 11374</strain>
    </source>
</reference>
<keyword evidence="3" id="KW-1185">Reference proteome</keyword>
<sequence length="220" mass="24357">MSSSIARPLTPFPHTHTLTHGSHSSYFHHIPFESQPHAYKSQPIHFQLKTVHSPVPPSLIRRSSSNSRYHPSPSLSYEGPLRTPKARRVSSSSSYATSSSSSSMESPSLPVTPVLESSSEYSTFSDLLPTTPLELPPRANKASSYETFNYDPYSTSLSTGEEIATGFSHQILERPKFIRRDTPIPKTSTLKSLKMSTRQDENGRKLLKSVIDGGNWVIVG</sequence>
<organism evidence="2 3">
    <name type="scientific">Kwoniella shivajii</name>
    <dbReference type="NCBI Taxonomy" id="564305"/>
    <lineage>
        <taxon>Eukaryota</taxon>
        <taxon>Fungi</taxon>
        <taxon>Dikarya</taxon>
        <taxon>Basidiomycota</taxon>
        <taxon>Agaricomycotina</taxon>
        <taxon>Tremellomycetes</taxon>
        <taxon>Tremellales</taxon>
        <taxon>Cryptococcaceae</taxon>
        <taxon>Kwoniella</taxon>
    </lineage>
</organism>
<dbReference type="GeneID" id="87955475"/>
<feature type="region of interest" description="Disordered" evidence="1">
    <location>
        <begin position="55"/>
        <end position="113"/>
    </location>
</feature>
<evidence type="ECO:0000256" key="1">
    <source>
        <dbReference type="SAM" id="MobiDB-lite"/>
    </source>
</evidence>
<dbReference type="Proteomes" id="UP001329825">
    <property type="component" value="Chromosome 4"/>
</dbReference>
<gene>
    <name evidence="2" type="ORF">IL334_003344</name>
</gene>
<evidence type="ECO:0000313" key="3">
    <source>
        <dbReference type="Proteomes" id="UP001329825"/>
    </source>
</evidence>
<dbReference type="RefSeq" id="XP_062791129.1">
    <property type="nucleotide sequence ID" value="XM_062935078.1"/>
</dbReference>
<evidence type="ECO:0000313" key="2">
    <source>
        <dbReference type="EMBL" id="WRT66389.1"/>
    </source>
</evidence>
<proteinExistence type="predicted"/>
<feature type="compositionally biased region" description="Low complexity" evidence="1">
    <location>
        <begin position="61"/>
        <end position="76"/>
    </location>
</feature>
<feature type="compositionally biased region" description="Low complexity" evidence="1">
    <location>
        <begin position="90"/>
        <end position="108"/>
    </location>
</feature>